<organism evidence="3 4">
    <name type="scientific">Letharia lupina</name>
    <dbReference type="NCBI Taxonomy" id="560253"/>
    <lineage>
        <taxon>Eukaryota</taxon>
        <taxon>Fungi</taxon>
        <taxon>Dikarya</taxon>
        <taxon>Ascomycota</taxon>
        <taxon>Pezizomycotina</taxon>
        <taxon>Lecanoromycetes</taxon>
        <taxon>OSLEUM clade</taxon>
        <taxon>Lecanoromycetidae</taxon>
        <taxon>Lecanorales</taxon>
        <taxon>Lecanorineae</taxon>
        <taxon>Parmeliaceae</taxon>
        <taxon>Letharia</taxon>
    </lineage>
</organism>
<accession>A0A8H6CG46</accession>
<sequence>MTSLSRSKDGYYGTLCNPPFNALSYTWGRFALEKGLALDVSGISWQIPRIAPNHFTVTGFQNVLKKAAAPNGLVWVDIACIDQENLDVKMDEIGKQCDIFRLAGEVYIWLTSLESEFCRDSMVALEHFADHLERMELAENTSEYKAVDFLEQILGDTASVRCKLGSIFRDPWFSSLWTLQEACLCEHAILLTESGHTVPKPYRLAHRLKSPPLLEHLISDCQTIKTSLLPYAEYSEEIKDLLLIVDRSGLSFINPGMNASAGSLLLYSAARYRTTTNPLDRIYGIMQAFEFSLGTSKEPGKHFTLPELEDQLGEALNSLSPMTAQMHVHTTPPVLGSAWRPSNSSWLPDVYYMAHSVGSMSTIARDVGKRPVYTGKICPLSKLHSFWNEATAYGEQLFATLGPKWQHYPVNIHLDATMQGPQEPPHNVRQVQSVRQPPSSCPCKSCTERPRRQNDGLLRFMNAMPMPETEYEVLLLGLCTLTRWTRPTTEGFKGGSSYTVAARAGLLVVKEPSLGNAVWRRVGIASWEAGYGELKAVHEALWDPCQCYLA</sequence>
<gene>
    <name evidence="3" type="ORF">HO133_000632</name>
</gene>
<dbReference type="InterPro" id="IPR052895">
    <property type="entry name" value="HetReg/Transcr_Mod"/>
</dbReference>
<dbReference type="Proteomes" id="UP000593566">
    <property type="component" value="Unassembled WGS sequence"/>
</dbReference>
<comment type="caution">
    <text evidence="3">The sequence shown here is derived from an EMBL/GenBank/DDBJ whole genome shotgun (WGS) entry which is preliminary data.</text>
</comment>
<evidence type="ECO:0000259" key="2">
    <source>
        <dbReference type="Pfam" id="PF06985"/>
    </source>
</evidence>
<dbReference type="PANTHER" id="PTHR24148:SF64">
    <property type="entry name" value="HETEROKARYON INCOMPATIBILITY DOMAIN-CONTAINING PROTEIN"/>
    <property type="match status" value="1"/>
</dbReference>
<feature type="compositionally biased region" description="Polar residues" evidence="1">
    <location>
        <begin position="429"/>
        <end position="438"/>
    </location>
</feature>
<reference evidence="3 4" key="1">
    <citation type="journal article" date="2020" name="Genomics">
        <title>Complete, high-quality genomes from long-read metagenomic sequencing of two wolf lichen thalli reveals enigmatic genome architecture.</title>
        <authorList>
            <person name="McKenzie S.K."/>
            <person name="Walston R.F."/>
            <person name="Allen J.L."/>
        </authorList>
    </citation>
    <scope>NUCLEOTIDE SEQUENCE [LARGE SCALE GENOMIC DNA]</scope>
    <source>
        <strain evidence="3">WasteWater1</strain>
    </source>
</reference>
<dbReference type="InterPro" id="IPR010730">
    <property type="entry name" value="HET"/>
</dbReference>
<dbReference type="PANTHER" id="PTHR24148">
    <property type="entry name" value="ANKYRIN REPEAT DOMAIN-CONTAINING PROTEIN 39 HOMOLOG-RELATED"/>
    <property type="match status" value="1"/>
</dbReference>
<dbReference type="AlphaFoldDB" id="A0A8H6CG46"/>
<proteinExistence type="predicted"/>
<keyword evidence="4" id="KW-1185">Reference proteome</keyword>
<dbReference type="Pfam" id="PF06985">
    <property type="entry name" value="HET"/>
    <property type="match status" value="1"/>
</dbReference>
<dbReference type="RefSeq" id="XP_037151932.1">
    <property type="nucleotide sequence ID" value="XM_037291570.1"/>
</dbReference>
<evidence type="ECO:0000256" key="1">
    <source>
        <dbReference type="SAM" id="MobiDB-lite"/>
    </source>
</evidence>
<protein>
    <recommendedName>
        <fullName evidence="2">Heterokaryon incompatibility domain-containing protein</fullName>
    </recommendedName>
</protein>
<evidence type="ECO:0000313" key="4">
    <source>
        <dbReference type="Proteomes" id="UP000593566"/>
    </source>
</evidence>
<dbReference type="GeneID" id="59329050"/>
<feature type="domain" description="Heterokaryon incompatibility" evidence="2">
    <location>
        <begin position="20"/>
        <end position="181"/>
    </location>
</feature>
<feature type="region of interest" description="Disordered" evidence="1">
    <location>
        <begin position="422"/>
        <end position="447"/>
    </location>
</feature>
<name>A0A8H6CG46_9LECA</name>
<evidence type="ECO:0000313" key="3">
    <source>
        <dbReference type="EMBL" id="KAF6222586.1"/>
    </source>
</evidence>
<dbReference type="EMBL" id="JACCJB010000011">
    <property type="protein sequence ID" value="KAF6222586.1"/>
    <property type="molecule type" value="Genomic_DNA"/>
</dbReference>